<accession>A0A1U7LPX5</accession>
<sequence>MGNAASEETDLQNERRCYYNVLEIERNASSDEIKKAYRKQALAWHPDKNTQDIETATSRFSEIQAAYEVLSDDTERAWYDGHRQQILRGESHDGGVSRDVSGISTDDLLPFFDSTKLGKYDDSAKGFYVRFRSLFDQLSAEEEVACESVGVGYRGYPSFGTSTSNELRGFYTAWGSFSSEKSFSWCDRYRDAPDRRNKRAMEKENKRVRDGEKKEYNDTIRSLVAFIKKRDPRYKAQYVDEKQRQRELLAASKNQAVRDKAAFQASLGEYKELDWTKCGDDESIHEDESEAPVSELYECVACRKYFKTEKQFESHAKSKKHLKVVSVPRWELKLGDVNMNEDPKISITKEVFADKSEVFSDKRKDKSEVFADKSEVFSDKREDKSEVFSDKKDKSEVFSDKKDKSEVFSDKRDEDKSEVLTDKRDEDITTLLDSQDRSSSESISTKTNADSILSQDEELAEMMRDAGLLPPATTTKTLETRVKKRKRVKRTVKKG</sequence>
<protein>
    <submittedName>
        <fullName evidence="8">DnaJ subfamily C member 21</fullName>
    </submittedName>
</protein>
<feature type="domain" description="C2H2-type" evidence="7">
    <location>
        <begin position="297"/>
        <end position="321"/>
    </location>
</feature>
<dbReference type="SUPFAM" id="SSF57667">
    <property type="entry name" value="beta-beta-alpha zinc fingers"/>
    <property type="match status" value="1"/>
</dbReference>
<dbReference type="InterPro" id="IPR036236">
    <property type="entry name" value="Znf_C2H2_sf"/>
</dbReference>
<proteinExistence type="predicted"/>
<dbReference type="STRING" id="1198029.A0A1U7LPX5"/>
<dbReference type="CDD" id="cd06257">
    <property type="entry name" value="DnaJ"/>
    <property type="match status" value="1"/>
</dbReference>
<dbReference type="PROSITE" id="PS50157">
    <property type="entry name" value="ZINC_FINGER_C2H2_2"/>
    <property type="match status" value="1"/>
</dbReference>
<dbReference type="OrthoDB" id="5894at2759"/>
<dbReference type="InterPro" id="IPR018253">
    <property type="entry name" value="DnaJ_domain_CS"/>
</dbReference>
<dbReference type="PANTHER" id="PTHR44029:SF1">
    <property type="entry name" value="DNAJ HOMOLOG SUBFAMILY C MEMBER 21"/>
    <property type="match status" value="1"/>
</dbReference>
<comment type="caution">
    <text evidence="8">The sequence shown here is derived from an EMBL/GenBank/DDBJ whole genome shotgun (WGS) entry which is preliminary data.</text>
</comment>
<evidence type="ECO:0000259" key="6">
    <source>
        <dbReference type="PROSITE" id="PS50076"/>
    </source>
</evidence>
<dbReference type="InterPro" id="IPR036869">
    <property type="entry name" value="J_dom_sf"/>
</dbReference>
<evidence type="ECO:0000313" key="8">
    <source>
        <dbReference type="EMBL" id="OLL24678.1"/>
    </source>
</evidence>
<dbReference type="Pfam" id="PF00226">
    <property type="entry name" value="DnaJ"/>
    <property type="match status" value="1"/>
</dbReference>
<dbReference type="SUPFAM" id="SSF46565">
    <property type="entry name" value="Chaperone J-domain"/>
    <property type="match status" value="1"/>
</dbReference>
<evidence type="ECO:0000256" key="5">
    <source>
        <dbReference type="SAM" id="MobiDB-lite"/>
    </source>
</evidence>
<dbReference type="InterPro" id="IPR001623">
    <property type="entry name" value="DnaJ_domain"/>
</dbReference>
<dbReference type="Pfam" id="PF12171">
    <property type="entry name" value="zf-C2H2_jaz"/>
    <property type="match status" value="1"/>
</dbReference>
<name>A0A1U7LPX5_NEOID</name>
<evidence type="ECO:0000256" key="3">
    <source>
        <dbReference type="ARBA" id="ARBA00022833"/>
    </source>
</evidence>
<dbReference type="FunFam" id="1.10.287.110:FF:000046">
    <property type="entry name" value="dnaJ homolog subfamily C member 21"/>
    <property type="match status" value="1"/>
</dbReference>
<dbReference type="EMBL" id="LXFE01000678">
    <property type="protein sequence ID" value="OLL24678.1"/>
    <property type="molecule type" value="Genomic_DNA"/>
</dbReference>
<gene>
    <name evidence="8" type="ORF">NEOLI_001901</name>
</gene>
<evidence type="ECO:0000259" key="7">
    <source>
        <dbReference type="PROSITE" id="PS50157"/>
    </source>
</evidence>
<reference evidence="8 9" key="1">
    <citation type="submission" date="2016-04" db="EMBL/GenBank/DDBJ databases">
        <title>Evolutionary innovation and constraint leading to complex multicellularity in the Ascomycota.</title>
        <authorList>
            <person name="Cisse O."/>
            <person name="Nguyen A."/>
            <person name="Hewitt D.A."/>
            <person name="Jedd G."/>
            <person name="Stajich J.E."/>
        </authorList>
    </citation>
    <scope>NUCLEOTIDE SEQUENCE [LARGE SCALE GENOMIC DNA]</scope>
    <source>
        <strain evidence="8 9">DAH-3</strain>
    </source>
</reference>
<dbReference type="PROSITE" id="PS50076">
    <property type="entry name" value="DNAJ_2"/>
    <property type="match status" value="1"/>
</dbReference>
<keyword evidence="9" id="KW-1185">Reference proteome</keyword>
<dbReference type="GO" id="GO:0005737">
    <property type="term" value="C:cytoplasm"/>
    <property type="evidence" value="ECO:0007669"/>
    <property type="project" value="TreeGrafter"/>
</dbReference>
<feature type="compositionally biased region" description="Basic and acidic residues" evidence="5">
    <location>
        <begin position="374"/>
        <end position="427"/>
    </location>
</feature>
<dbReference type="Proteomes" id="UP000186594">
    <property type="component" value="Unassembled WGS sequence"/>
</dbReference>
<evidence type="ECO:0000256" key="1">
    <source>
        <dbReference type="ARBA" id="ARBA00022723"/>
    </source>
</evidence>
<dbReference type="GO" id="GO:0008270">
    <property type="term" value="F:zinc ion binding"/>
    <property type="evidence" value="ECO:0007669"/>
    <property type="project" value="UniProtKB-KW"/>
</dbReference>
<dbReference type="PRINTS" id="PR00625">
    <property type="entry name" value="JDOMAIN"/>
</dbReference>
<dbReference type="SMART" id="SM00271">
    <property type="entry name" value="DnaJ"/>
    <property type="match status" value="1"/>
</dbReference>
<dbReference type="InterPro" id="IPR054076">
    <property type="entry name" value="ZUO1-like_ZHD"/>
</dbReference>
<dbReference type="AlphaFoldDB" id="A0A1U7LPX5"/>
<dbReference type="InterPro" id="IPR013087">
    <property type="entry name" value="Znf_C2H2_type"/>
</dbReference>
<dbReference type="PROSITE" id="PS00636">
    <property type="entry name" value="DNAJ_1"/>
    <property type="match status" value="1"/>
</dbReference>
<feature type="compositionally biased region" description="Basic residues" evidence="5">
    <location>
        <begin position="482"/>
        <end position="495"/>
    </location>
</feature>
<keyword evidence="2 4" id="KW-0863">Zinc-finger</keyword>
<dbReference type="PROSITE" id="PS00028">
    <property type="entry name" value="ZINC_FINGER_C2H2_1"/>
    <property type="match status" value="1"/>
</dbReference>
<dbReference type="Gene3D" id="3.30.160.60">
    <property type="entry name" value="Classic Zinc Finger"/>
    <property type="match status" value="1"/>
</dbReference>
<dbReference type="InterPro" id="IPR051964">
    <property type="entry name" value="Chaperone_stress_response"/>
</dbReference>
<keyword evidence="3" id="KW-0862">Zinc</keyword>
<evidence type="ECO:0000256" key="2">
    <source>
        <dbReference type="ARBA" id="ARBA00022771"/>
    </source>
</evidence>
<dbReference type="SMART" id="SM00451">
    <property type="entry name" value="ZnF_U1"/>
    <property type="match status" value="1"/>
</dbReference>
<feature type="region of interest" description="Disordered" evidence="5">
    <location>
        <begin position="374"/>
        <end position="452"/>
    </location>
</feature>
<dbReference type="GO" id="GO:0003676">
    <property type="term" value="F:nucleic acid binding"/>
    <property type="evidence" value="ECO:0007669"/>
    <property type="project" value="InterPro"/>
</dbReference>
<keyword evidence="1" id="KW-0479">Metal-binding</keyword>
<organism evidence="8 9">
    <name type="scientific">Neolecta irregularis (strain DAH-3)</name>
    <dbReference type="NCBI Taxonomy" id="1198029"/>
    <lineage>
        <taxon>Eukaryota</taxon>
        <taxon>Fungi</taxon>
        <taxon>Dikarya</taxon>
        <taxon>Ascomycota</taxon>
        <taxon>Taphrinomycotina</taxon>
        <taxon>Neolectales</taxon>
        <taxon>Neolectaceae</taxon>
        <taxon>Neolecta</taxon>
    </lineage>
</organism>
<feature type="region of interest" description="Disordered" evidence="5">
    <location>
        <begin position="465"/>
        <end position="495"/>
    </location>
</feature>
<evidence type="ECO:0000256" key="4">
    <source>
        <dbReference type="PROSITE-ProRule" id="PRU00042"/>
    </source>
</evidence>
<feature type="domain" description="J" evidence="6">
    <location>
        <begin position="17"/>
        <end position="83"/>
    </location>
</feature>
<dbReference type="InterPro" id="IPR022755">
    <property type="entry name" value="Znf_C2H2_jaz"/>
</dbReference>
<evidence type="ECO:0000313" key="9">
    <source>
        <dbReference type="Proteomes" id="UP000186594"/>
    </source>
</evidence>
<dbReference type="Pfam" id="PF21884">
    <property type="entry name" value="ZUO1-like_ZHD"/>
    <property type="match status" value="1"/>
</dbReference>
<dbReference type="PANTHER" id="PTHR44029">
    <property type="entry name" value="DNAJ HOMOLOG SUBFAMILY C MEMBER 21"/>
    <property type="match status" value="1"/>
</dbReference>
<dbReference type="Gene3D" id="1.10.287.110">
    <property type="entry name" value="DnaJ domain"/>
    <property type="match status" value="1"/>
</dbReference>
<dbReference type="InterPro" id="IPR003604">
    <property type="entry name" value="Matrin/U1-like-C_Znf_C2H2"/>
</dbReference>